<feature type="binding site" evidence="6">
    <location>
        <position position="158"/>
    </location>
    <ligand>
        <name>Fe cation</name>
        <dbReference type="ChEBI" id="CHEBI:24875"/>
    </ligand>
</feature>
<dbReference type="Pfam" id="PF01327">
    <property type="entry name" value="Pep_deformylase"/>
    <property type="match status" value="1"/>
</dbReference>
<dbReference type="SUPFAM" id="SSF56420">
    <property type="entry name" value="Peptide deformylase"/>
    <property type="match status" value="1"/>
</dbReference>
<dbReference type="EMBL" id="CP034726">
    <property type="protein sequence ID" value="QBP18251.1"/>
    <property type="molecule type" value="Genomic_DNA"/>
</dbReference>
<comment type="cofactor">
    <cofactor evidence="6">
        <name>Fe(2+)</name>
        <dbReference type="ChEBI" id="CHEBI:29033"/>
    </cofactor>
    <text evidence="6">Binds 1 Fe(2+) ion.</text>
</comment>
<dbReference type="InterPro" id="IPR036821">
    <property type="entry name" value="Peptide_deformylase_sf"/>
</dbReference>
<feature type="binding site" evidence="6">
    <location>
        <position position="162"/>
    </location>
    <ligand>
        <name>Fe cation</name>
        <dbReference type="ChEBI" id="CHEBI:24875"/>
    </ligand>
</feature>
<sequence>MILAKDITKDGNPVLRRKSHPIKFPLNQQQQKLAHDLMQYLVIGQDPVQAKKYNIMGGVGIAAPQVGLNEMMVAVLVPDKMHPQATKPALKAVMVNPVITSRSKQDCALITGEGCLSVDRDIPGLVHRSKKVTINYQDVHGKHHLLHLVGYPAIVCQHEIDHLHGHLFYDHINQADRYAEIPHEMVLDFAKNTDKEFGSKDHDASTDSYRAVRIRSYIKNEAKTKQNVLKDNH</sequence>
<comment type="catalytic activity">
    <reaction evidence="6">
        <text>N-terminal N-formyl-L-methionyl-[peptide] + H2O = N-terminal L-methionyl-[peptide] + formate</text>
        <dbReference type="Rhea" id="RHEA:24420"/>
        <dbReference type="Rhea" id="RHEA-COMP:10639"/>
        <dbReference type="Rhea" id="RHEA-COMP:10640"/>
        <dbReference type="ChEBI" id="CHEBI:15377"/>
        <dbReference type="ChEBI" id="CHEBI:15740"/>
        <dbReference type="ChEBI" id="CHEBI:49298"/>
        <dbReference type="ChEBI" id="CHEBI:64731"/>
        <dbReference type="EC" id="3.5.1.88"/>
    </reaction>
</comment>
<evidence type="ECO:0000256" key="1">
    <source>
        <dbReference type="ARBA" id="ARBA00010759"/>
    </source>
</evidence>
<dbReference type="GO" id="GO:0046872">
    <property type="term" value="F:metal ion binding"/>
    <property type="evidence" value="ECO:0007669"/>
    <property type="project" value="UniProtKB-KW"/>
</dbReference>
<dbReference type="PANTHER" id="PTHR10458">
    <property type="entry name" value="PEPTIDE DEFORMYLASE"/>
    <property type="match status" value="1"/>
</dbReference>
<keyword evidence="5 6" id="KW-0408">Iron</keyword>
<keyword evidence="8" id="KW-1185">Reference proteome</keyword>
<dbReference type="InterPro" id="IPR023635">
    <property type="entry name" value="Peptide_deformylase"/>
</dbReference>
<dbReference type="PANTHER" id="PTHR10458:SF8">
    <property type="entry name" value="PEPTIDE DEFORMYLASE 2"/>
    <property type="match status" value="1"/>
</dbReference>
<keyword evidence="3 6" id="KW-0378">Hydrolase</keyword>
<feature type="active site" evidence="6">
    <location>
        <position position="159"/>
    </location>
</feature>
<dbReference type="HAMAP" id="MF_00163">
    <property type="entry name" value="Pep_deformylase"/>
    <property type="match status" value="1"/>
</dbReference>
<dbReference type="OrthoDB" id="9784988at2"/>
<dbReference type="GO" id="GO:0006412">
    <property type="term" value="P:translation"/>
    <property type="evidence" value="ECO:0007669"/>
    <property type="project" value="UniProtKB-UniRule"/>
</dbReference>
<reference evidence="8" key="1">
    <citation type="submission" date="2018-12" db="EMBL/GenBank/DDBJ databases">
        <title>A new species of lactobacillus.</title>
        <authorList>
            <person name="Jian Y."/>
            <person name="Xin L."/>
            <person name="Hong Z.J."/>
            <person name="Ming L.Z."/>
            <person name="Hong X.Z."/>
        </authorList>
    </citation>
    <scope>NUCLEOTIDE SEQUENCE [LARGE SCALE GENOMIC DNA]</scope>
    <source>
        <strain evidence="8">HSLZ-75</strain>
    </source>
</reference>
<keyword evidence="2 6" id="KW-0479">Metal-binding</keyword>
<accession>A0A4P6ZKF1</accession>
<evidence type="ECO:0000256" key="3">
    <source>
        <dbReference type="ARBA" id="ARBA00022801"/>
    </source>
</evidence>
<evidence type="ECO:0000256" key="4">
    <source>
        <dbReference type="ARBA" id="ARBA00022917"/>
    </source>
</evidence>
<keyword evidence="4 6" id="KW-0648">Protein biosynthesis</keyword>
<proteinExistence type="inferred from homology"/>
<protein>
    <recommendedName>
        <fullName evidence="6">Peptide deformylase</fullName>
        <shortName evidence="6">PDF</shortName>
        <ecNumber evidence="6">3.5.1.88</ecNumber>
    </recommendedName>
    <alternativeName>
        <fullName evidence="6">Polypeptide deformylase</fullName>
    </alternativeName>
</protein>
<evidence type="ECO:0000256" key="6">
    <source>
        <dbReference type="HAMAP-Rule" id="MF_00163"/>
    </source>
</evidence>
<organism evidence="7 8">
    <name type="scientific">Acetilactobacillus jinshanensis</name>
    <dbReference type="NCBI Taxonomy" id="1720083"/>
    <lineage>
        <taxon>Bacteria</taxon>
        <taxon>Bacillati</taxon>
        <taxon>Bacillota</taxon>
        <taxon>Bacilli</taxon>
        <taxon>Lactobacillales</taxon>
        <taxon>Lactobacillaceae</taxon>
        <taxon>Acetilactobacillus</taxon>
    </lineage>
</organism>
<name>A0A4P6ZKF1_9LACO</name>
<feature type="binding site" evidence="6">
    <location>
        <position position="115"/>
    </location>
    <ligand>
        <name>Fe cation</name>
        <dbReference type="ChEBI" id="CHEBI:24875"/>
    </ligand>
</feature>
<evidence type="ECO:0000313" key="7">
    <source>
        <dbReference type="EMBL" id="QBP18251.1"/>
    </source>
</evidence>
<dbReference type="GO" id="GO:0042586">
    <property type="term" value="F:peptide deformylase activity"/>
    <property type="evidence" value="ECO:0007669"/>
    <property type="project" value="UniProtKB-UniRule"/>
</dbReference>
<dbReference type="FunFam" id="3.90.45.10:FF:000002">
    <property type="entry name" value="Peptide deformylase"/>
    <property type="match status" value="1"/>
</dbReference>
<evidence type="ECO:0000256" key="5">
    <source>
        <dbReference type="ARBA" id="ARBA00023004"/>
    </source>
</evidence>
<gene>
    <name evidence="6" type="primary">def</name>
    <name evidence="7" type="ORF">ELX58_03675</name>
</gene>
<dbReference type="AlphaFoldDB" id="A0A4P6ZKF1"/>
<dbReference type="CDD" id="cd00487">
    <property type="entry name" value="Pep_deformylase"/>
    <property type="match status" value="1"/>
</dbReference>
<dbReference type="PRINTS" id="PR01576">
    <property type="entry name" value="PDEFORMYLASE"/>
</dbReference>
<dbReference type="NCBIfam" id="TIGR00079">
    <property type="entry name" value="pept_deformyl"/>
    <property type="match status" value="1"/>
</dbReference>
<dbReference type="EC" id="3.5.1.88" evidence="6"/>
<dbReference type="Gene3D" id="3.90.45.10">
    <property type="entry name" value="Peptide deformylase"/>
    <property type="match status" value="1"/>
</dbReference>
<evidence type="ECO:0000313" key="8">
    <source>
        <dbReference type="Proteomes" id="UP000294321"/>
    </source>
</evidence>
<dbReference type="KEGG" id="lji:ELX58_03675"/>
<comment type="function">
    <text evidence="6">Removes the formyl group from the N-terminal Met of newly synthesized proteins. Requires at least a dipeptide for an efficient rate of reaction. N-terminal L-methionine is a prerequisite for activity but the enzyme has broad specificity at other positions.</text>
</comment>
<dbReference type="Proteomes" id="UP000294321">
    <property type="component" value="Chromosome"/>
</dbReference>
<comment type="similarity">
    <text evidence="1 6">Belongs to the polypeptide deformylase family.</text>
</comment>
<evidence type="ECO:0000256" key="2">
    <source>
        <dbReference type="ARBA" id="ARBA00022723"/>
    </source>
</evidence>